<keyword evidence="1" id="KW-1133">Transmembrane helix</keyword>
<evidence type="ECO:0000256" key="1">
    <source>
        <dbReference type="SAM" id="Phobius"/>
    </source>
</evidence>
<dbReference type="Pfam" id="PF07963">
    <property type="entry name" value="N_methyl"/>
    <property type="match status" value="1"/>
</dbReference>
<dbReference type="InterPro" id="IPR012902">
    <property type="entry name" value="N_methyl_site"/>
</dbReference>
<accession>A0A6M5YVS0</accession>
<dbReference type="NCBIfam" id="TIGR02532">
    <property type="entry name" value="IV_pilin_GFxxxE"/>
    <property type="match status" value="1"/>
</dbReference>
<dbReference type="AlphaFoldDB" id="A0A6M5YVS0"/>
<keyword evidence="1" id="KW-0472">Membrane</keyword>
<keyword evidence="1" id="KW-0812">Transmembrane</keyword>
<evidence type="ECO:0008006" key="4">
    <source>
        <dbReference type="Google" id="ProtNLM"/>
    </source>
</evidence>
<dbReference type="RefSeq" id="WP_171472835.1">
    <property type="nucleotide sequence ID" value="NZ_CP053452.2"/>
</dbReference>
<dbReference type="EMBL" id="CP053452">
    <property type="protein sequence ID" value="QJW97476.1"/>
    <property type="molecule type" value="Genomic_DNA"/>
</dbReference>
<name>A0A6M5YVS0_9BACT</name>
<dbReference type="SUPFAM" id="SSF54523">
    <property type="entry name" value="Pili subunits"/>
    <property type="match status" value="1"/>
</dbReference>
<feature type="transmembrane region" description="Helical" evidence="1">
    <location>
        <begin position="12"/>
        <end position="36"/>
    </location>
</feature>
<dbReference type="KEGG" id="ftj:FTUN_5050"/>
<dbReference type="Proteomes" id="UP000503447">
    <property type="component" value="Chromosome"/>
</dbReference>
<evidence type="ECO:0000313" key="3">
    <source>
        <dbReference type="Proteomes" id="UP000503447"/>
    </source>
</evidence>
<dbReference type="PROSITE" id="PS00409">
    <property type="entry name" value="PROKAR_NTER_METHYL"/>
    <property type="match status" value="1"/>
</dbReference>
<protein>
    <recommendedName>
        <fullName evidence="4">Prepilin-type N-terminal cleavage/methylation domain-containing protein</fullName>
    </recommendedName>
</protein>
<sequence>MKLATRARSATGFTLVELLVVLTIILVVLALSGAAYQKATDGQRGRTTDDLMKRLQPALDAEYDSVVKQCARDKPDNTNTTYQSVLAWCNGDPDRARAVWTAANLRRQFPQTFAEVKAGTVPVCPGVTFPVLTTFNSLSGLTSSPSNLDFESAALLYVILSKKAAGSSGGFAADDVTNGLQMDLTFVGGTAKAFRDAWGNPICFHLWWQGAEVQAPPYVDGKATYTDPLDPIGATGMPRVLSWSNATNQQFLQNYPYFFTGQNRIATVWSYGRNGKSDNLAPGTDDRAGFRLRRLDTSGGNEP</sequence>
<gene>
    <name evidence="2" type="ORF">FTUN_5050</name>
</gene>
<reference evidence="3" key="1">
    <citation type="submission" date="2020-05" db="EMBL/GenBank/DDBJ databases">
        <title>Frigoriglobus tundricola gen. nov., sp. nov., a psychrotolerant cellulolytic planctomycete of the family Gemmataceae with two divergent copies of 16S rRNA gene.</title>
        <authorList>
            <person name="Kulichevskaya I.S."/>
            <person name="Ivanova A.A."/>
            <person name="Naumoff D.G."/>
            <person name="Beletsky A.V."/>
            <person name="Rijpstra W.I.C."/>
            <person name="Sinninghe Damste J.S."/>
            <person name="Mardanov A.V."/>
            <person name="Ravin N.V."/>
            <person name="Dedysh S.N."/>
        </authorList>
    </citation>
    <scope>NUCLEOTIDE SEQUENCE [LARGE SCALE GENOMIC DNA]</scope>
    <source>
        <strain evidence="3">PL17</strain>
    </source>
</reference>
<keyword evidence="3" id="KW-1185">Reference proteome</keyword>
<dbReference type="Gene3D" id="3.30.700.10">
    <property type="entry name" value="Glycoprotein, Type 4 Pilin"/>
    <property type="match status" value="1"/>
</dbReference>
<evidence type="ECO:0000313" key="2">
    <source>
        <dbReference type="EMBL" id="QJW97476.1"/>
    </source>
</evidence>
<proteinExistence type="predicted"/>
<dbReference type="InterPro" id="IPR045584">
    <property type="entry name" value="Pilin-like"/>
</dbReference>
<organism evidence="2 3">
    <name type="scientific">Frigoriglobus tundricola</name>
    <dbReference type="NCBI Taxonomy" id="2774151"/>
    <lineage>
        <taxon>Bacteria</taxon>
        <taxon>Pseudomonadati</taxon>
        <taxon>Planctomycetota</taxon>
        <taxon>Planctomycetia</taxon>
        <taxon>Gemmatales</taxon>
        <taxon>Gemmataceae</taxon>
        <taxon>Frigoriglobus</taxon>
    </lineage>
</organism>